<evidence type="ECO:0000256" key="7">
    <source>
        <dbReference type="PROSITE-ProRule" id="PRU00042"/>
    </source>
</evidence>
<dbReference type="Proteomes" id="UP000310685">
    <property type="component" value="Unassembled WGS sequence"/>
</dbReference>
<feature type="domain" description="C2H2-type" evidence="9">
    <location>
        <begin position="52"/>
        <end position="75"/>
    </location>
</feature>
<dbReference type="GO" id="GO:0000978">
    <property type="term" value="F:RNA polymerase II cis-regulatory region sequence-specific DNA binding"/>
    <property type="evidence" value="ECO:0007669"/>
    <property type="project" value="InterPro"/>
</dbReference>
<accession>A0A4T0MB64</accession>
<feature type="domain" description="C2H2-type" evidence="9">
    <location>
        <begin position="8"/>
        <end position="51"/>
    </location>
</feature>
<keyword evidence="5" id="KW-0862">Zinc</keyword>
<gene>
    <name evidence="10" type="ORF">E3Q22_01966</name>
</gene>
<keyword evidence="4 7" id="KW-0863">Zinc-finger</keyword>
<dbReference type="AlphaFoldDB" id="A0A4T0MB64"/>
<dbReference type="GO" id="GO:0005634">
    <property type="term" value="C:nucleus"/>
    <property type="evidence" value="ECO:0007669"/>
    <property type="project" value="UniProtKB-SubCell"/>
</dbReference>
<dbReference type="SMART" id="SM00355">
    <property type="entry name" value="ZnF_C2H2"/>
    <property type="match status" value="2"/>
</dbReference>
<evidence type="ECO:0000256" key="6">
    <source>
        <dbReference type="ARBA" id="ARBA00023242"/>
    </source>
</evidence>
<dbReference type="FunFam" id="3.30.160.60:FF:000100">
    <property type="entry name" value="Zinc finger 45-like"/>
    <property type="match status" value="1"/>
</dbReference>
<dbReference type="InterPro" id="IPR036236">
    <property type="entry name" value="Znf_C2H2_sf"/>
</dbReference>
<comment type="caution">
    <text evidence="10">The sequence shown here is derived from an EMBL/GenBank/DDBJ whole genome shotgun (WGS) entry which is preliminary data.</text>
</comment>
<dbReference type="GO" id="GO:0000785">
    <property type="term" value="C:chromatin"/>
    <property type="evidence" value="ECO:0007669"/>
    <property type="project" value="TreeGrafter"/>
</dbReference>
<organism evidence="10 11">
    <name type="scientific">Wallemia mellicola</name>
    <dbReference type="NCBI Taxonomy" id="1708541"/>
    <lineage>
        <taxon>Eukaryota</taxon>
        <taxon>Fungi</taxon>
        <taxon>Dikarya</taxon>
        <taxon>Basidiomycota</taxon>
        <taxon>Wallemiomycotina</taxon>
        <taxon>Wallemiomycetes</taxon>
        <taxon>Wallemiales</taxon>
        <taxon>Wallemiaceae</taxon>
        <taxon>Wallemia</taxon>
    </lineage>
</organism>
<evidence type="ECO:0000256" key="1">
    <source>
        <dbReference type="ARBA" id="ARBA00004123"/>
    </source>
</evidence>
<name>A0A4T0MB64_9BASI</name>
<keyword evidence="3" id="KW-0677">Repeat</keyword>
<feature type="compositionally biased region" description="Basic and acidic residues" evidence="8">
    <location>
        <begin position="314"/>
        <end position="325"/>
    </location>
</feature>
<dbReference type="PANTHER" id="PTHR40626">
    <property type="entry name" value="MIP31509P"/>
    <property type="match status" value="1"/>
</dbReference>
<evidence type="ECO:0000313" key="11">
    <source>
        <dbReference type="Proteomes" id="UP000310685"/>
    </source>
</evidence>
<dbReference type="InterPro" id="IPR013087">
    <property type="entry name" value="Znf_C2H2_type"/>
</dbReference>
<keyword evidence="6" id="KW-0539">Nucleus</keyword>
<dbReference type="SUPFAM" id="SSF57667">
    <property type="entry name" value="beta-beta-alpha zinc fingers"/>
    <property type="match status" value="1"/>
</dbReference>
<dbReference type="GO" id="GO:0008270">
    <property type="term" value="F:zinc ion binding"/>
    <property type="evidence" value="ECO:0007669"/>
    <property type="project" value="UniProtKB-KW"/>
</dbReference>
<proteinExistence type="predicted"/>
<evidence type="ECO:0000259" key="9">
    <source>
        <dbReference type="PROSITE" id="PS50157"/>
    </source>
</evidence>
<reference evidence="10 11" key="1">
    <citation type="submission" date="2019-03" db="EMBL/GenBank/DDBJ databases">
        <title>Sequencing 25 genomes of Wallemia mellicola.</title>
        <authorList>
            <person name="Gostincar C."/>
        </authorList>
    </citation>
    <scope>NUCLEOTIDE SEQUENCE [LARGE SCALE GENOMIC DNA]</scope>
    <source>
        <strain evidence="10 11">EXF-6152</strain>
    </source>
</reference>
<dbReference type="Gene3D" id="3.30.160.60">
    <property type="entry name" value="Classic Zinc Finger"/>
    <property type="match status" value="2"/>
</dbReference>
<feature type="region of interest" description="Disordered" evidence="8">
    <location>
        <begin position="314"/>
        <end position="354"/>
    </location>
</feature>
<dbReference type="EMBL" id="SPRC01000017">
    <property type="protein sequence ID" value="TIB80265.1"/>
    <property type="molecule type" value="Genomic_DNA"/>
</dbReference>
<evidence type="ECO:0000256" key="8">
    <source>
        <dbReference type="SAM" id="MobiDB-lite"/>
    </source>
</evidence>
<dbReference type="Pfam" id="PF00096">
    <property type="entry name" value="zf-C2H2"/>
    <property type="match status" value="2"/>
</dbReference>
<protein>
    <recommendedName>
        <fullName evidence="9">C2H2-type domain-containing protein</fullName>
    </recommendedName>
</protein>
<feature type="compositionally biased region" description="Low complexity" evidence="8">
    <location>
        <begin position="339"/>
        <end position="352"/>
    </location>
</feature>
<dbReference type="GO" id="GO:0000981">
    <property type="term" value="F:DNA-binding transcription factor activity, RNA polymerase II-specific"/>
    <property type="evidence" value="ECO:0007669"/>
    <property type="project" value="InterPro"/>
</dbReference>
<dbReference type="PROSITE" id="PS50157">
    <property type="entry name" value="ZINC_FINGER_C2H2_2"/>
    <property type="match status" value="2"/>
</dbReference>
<evidence type="ECO:0000256" key="4">
    <source>
        <dbReference type="ARBA" id="ARBA00022771"/>
    </source>
</evidence>
<evidence type="ECO:0000313" key="10">
    <source>
        <dbReference type="EMBL" id="TIB80265.1"/>
    </source>
</evidence>
<dbReference type="PROSITE" id="PS00028">
    <property type="entry name" value="ZINC_FINGER_C2H2_1"/>
    <property type="match status" value="1"/>
</dbReference>
<comment type="subcellular location">
    <subcellularLocation>
        <location evidence="1">Nucleus</location>
    </subcellularLocation>
</comment>
<evidence type="ECO:0000256" key="3">
    <source>
        <dbReference type="ARBA" id="ARBA00022737"/>
    </source>
</evidence>
<keyword evidence="2" id="KW-0479">Metal-binding</keyword>
<dbReference type="InterPro" id="IPR051059">
    <property type="entry name" value="VerF-like"/>
</dbReference>
<evidence type="ECO:0000256" key="2">
    <source>
        <dbReference type="ARBA" id="ARBA00022723"/>
    </source>
</evidence>
<evidence type="ECO:0000256" key="5">
    <source>
        <dbReference type="ARBA" id="ARBA00022833"/>
    </source>
</evidence>
<dbReference type="PANTHER" id="PTHR40626:SF11">
    <property type="entry name" value="ZINC FINGER PROTEIN YPR022C"/>
    <property type="match status" value="1"/>
</dbReference>
<sequence>MTNQEGLFKCNICGQTFTRRQHESRHQRIRMYFFSFPTSSLIDTTDTGEKPYKCSHCPDAFSRSDLLNRHISKAHPTVEIIPKRTNGRPGSRSNRVANISQQPISKAQRNHDKLVDAEANASVNGLPYQQANDDEINKFMPTLVGTSAPTTITDSNFLIKSATDNWLSQLNTNTLPLSPMSILLQNQNPELQQNDDLSYLFNHDNIMNNFLNSPSIQVEQNLATNTVKVSTPNMVIESPFDTFDKAQGSQVTNDFIAALKKRSAQNLRRMSLKIPQNGTCTRLIGDGSHGVTTFHLNTKPMQKKRMMKKAKEMATESLKHEEVSPKSEPLSAGTPDLISSELSSPSSVSVVSPNDYSRNQAQQAINAIQKLRLRDESKPKLTEDLPFQDDFIDPHHFMSSFLTT</sequence>